<dbReference type="InterPro" id="IPR023210">
    <property type="entry name" value="NADP_OxRdtase_dom"/>
</dbReference>
<keyword evidence="4" id="KW-1185">Reference proteome</keyword>
<dbReference type="PANTHER" id="PTHR43364:SF6">
    <property type="entry name" value="OXIDOREDUCTASE-RELATED"/>
    <property type="match status" value="1"/>
</dbReference>
<feature type="compositionally biased region" description="Low complexity" evidence="1">
    <location>
        <begin position="23"/>
        <end position="35"/>
    </location>
</feature>
<dbReference type="Pfam" id="PF00248">
    <property type="entry name" value="Aldo_ket_red"/>
    <property type="match status" value="1"/>
</dbReference>
<organism evidence="3 4">
    <name type="scientific">Streptomyces cuspidosporus</name>
    <dbReference type="NCBI Taxonomy" id="66882"/>
    <lineage>
        <taxon>Bacteria</taxon>
        <taxon>Bacillati</taxon>
        <taxon>Actinomycetota</taxon>
        <taxon>Actinomycetes</taxon>
        <taxon>Kitasatosporales</taxon>
        <taxon>Streptomycetaceae</taxon>
        <taxon>Streptomyces</taxon>
    </lineage>
</organism>
<evidence type="ECO:0000313" key="3">
    <source>
        <dbReference type="EMBL" id="GAA2368268.1"/>
    </source>
</evidence>
<evidence type="ECO:0000256" key="1">
    <source>
        <dbReference type="SAM" id="MobiDB-lite"/>
    </source>
</evidence>
<protein>
    <submittedName>
        <fullName evidence="3">Aldo/keto reductase</fullName>
    </submittedName>
</protein>
<name>A0ABP5U3Y8_9ACTN</name>
<dbReference type="Proteomes" id="UP001500253">
    <property type="component" value="Unassembled WGS sequence"/>
</dbReference>
<dbReference type="InterPro" id="IPR050523">
    <property type="entry name" value="AKR_Detox_Biosynth"/>
</dbReference>
<dbReference type="InterPro" id="IPR020471">
    <property type="entry name" value="AKR"/>
</dbReference>
<dbReference type="CDD" id="cd19081">
    <property type="entry name" value="AKR_AKR9C1"/>
    <property type="match status" value="1"/>
</dbReference>
<feature type="domain" description="NADP-dependent oxidoreductase" evidence="2">
    <location>
        <begin position="49"/>
        <end position="346"/>
    </location>
</feature>
<dbReference type="Gene3D" id="3.20.20.100">
    <property type="entry name" value="NADP-dependent oxidoreductase domain"/>
    <property type="match status" value="1"/>
</dbReference>
<feature type="region of interest" description="Disordered" evidence="1">
    <location>
        <begin position="1"/>
        <end position="44"/>
    </location>
</feature>
<evidence type="ECO:0000313" key="4">
    <source>
        <dbReference type="Proteomes" id="UP001500253"/>
    </source>
</evidence>
<dbReference type="PANTHER" id="PTHR43364">
    <property type="entry name" value="NADH-SPECIFIC METHYLGLYOXAL REDUCTASE-RELATED"/>
    <property type="match status" value="1"/>
</dbReference>
<accession>A0ABP5U3Y8</accession>
<dbReference type="PRINTS" id="PR00069">
    <property type="entry name" value="ALDKETRDTASE"/>
</dbReference>
<proteinExistence type="predicted"/>
<gene>
    <name evidence="3" type="ORF">GCM10010246_72170</name>
</gene>
<dbReference type="InterPro" id="IPR036812">
    <property type="entry name" value="NAD(P)_OxRdtase_dom_sf"/>
</dbReference>
<reference evidence="4" key="1">
    <citation type="journal article" date="2019" name="Int. J. Syst. Evol. Microbiol.">
        <title>The Global Catalogue of Microorganisms (GCM) 10K type strain sequencing project: providing services to taxonomists for standard genome sequencing and annotation.</title>
        <authorList>
            <consortium name="The Broad Institute Genomics Platform"/>
            <consortium name="The Broad Institute Genome Sequencing Center for Infectious Disease"/>
            <person name="Wu L."/>
            <person name="Ma J."/>
        </authorList>
    </citation>
    <scope>NUCLEOTIDE SEQUENCE [LARGE SCALE GENOMIC DNA]</scope>
    <source>
        <strain evidence="4">JCM 4316</strain>
    </source>
</reference>
<comment type="caution">
    <text evidence="3">The sequence shown here is derived from an EMBL/GenBank/DDBJ whole genome shotgun (WGS) entry which is preliminary data.</text>
</comment>
<sequence length="347" mass="36447">MSAGHDGGIRPSAPALKQRMADTTQTPQSPQTTQPGHRKRIGGLSVHPLSLGGNVFGWTADEAESFAVLDAYAAAGGNFIDTADVYSAWAPGNSGGESETIIGDWLASRGDRADIVLATKVGAGVPTPRGLSAAAVKAGVDESLKRLRTDYIDLYYTHYDDPSVPIEEIISTLDELVKAGKVREIAASNISAERLEAALDFSAKENLARYVALQPHYNLVSRDTFEGELAEVAARHGVATVPYYALASGFLTGKYRPGATIDSARAQGAGKYLDTERGQKVLAALDDVAANHGAEHATVALAWLAAQPTVVAPIASARTVDQLPALLAVADLELTKEELALLTSASE</sequence>
<dbReference type="EMBL" id="BAAASD010000048">
    <property type="protein sequence ID" value="GAA2368268.1"/>
    <property type="molecule type" value="Genomic_DNA"/>
</dbReference>
<dbReference type="SUPFAM" id="SSF51430">
    <property type="entry name" value="NAD(P)-linked oxidoreductase"/>
    <property type="match status" value="1"/>
</dbReference>
<evidence type="ECO:0000259" key="2">
    <source>
        <dbReference type="Pfam" id="PF00248"/>
    </source>
</evidence>